<dbReference type="GO" id="GO:0008652">
    <property type="term" value="P:amino acid biosynthetic process"/>
    <property type="evidence" value="ECO:0007669"/>
    <property type="project" value="UniProtKB-KW"/>
</dbReference>
<dbReference type="Gene3D" id="1.20.1090.10">
    <property type="entry name" value="Dehydroquinate synthase-like - alpha domain"/>
    <property type="match status" value="1"/>
</dbReference>
<evidence type="ECO:0000313" key="8">
    <source>
        <dbReference type="EMBL" id="HAE47965.1"/>
    </source>
</evidence>
<dbReference type="PANTHER" id="PTHR43622:SF7">
    <property type="entry name" value="3-DEHYDROQUINATE SYNTHASE, CHLOROPLASTIC"/>
    <property type="match status" value="1"/>
</dbReference>
<protein>
    <submittedName>
        <fullName evidence="8">3-dehydroquinate synthase</fullName>
    </submittedName>
</protein>
<dbReference type="InterPro" id="IPR056179">
    <property type="entry name" value="DHQS_C"/>
</dbReference>
<sequence>SSVGGKTGINTSHGKNLVGAFHQPGLVVADTGLLSTLPRRELLAGYAEVVKYGAIDDAPFFDWLERRGAEVIAGAGSARDQAVARSCAAKARIVAADETETGQRALLNLGHTFGHAFEAMAGYDGRLLHGEGVAIGMVAAFRLSVRRGLCPMADLERLTAHLAAVGLPTRPQDVAGVDWTVDGLMAPIAQDKKAREGRVRYILARGIGRSFIADDVAPAEVAALLDDILAGRPEGPAVPAG</sequence>
<proteinExistence type="predicted"/>
<evidence type="ECO:0000313" key="9">
    <source>
        <dbReference type="Proteomes" id="UP000257706"/>
    </source>
</evidence>
<accession>A0A3B9IJJ1</accession>
<dbReference type="SUPFAM" id="SSF56796">
    <property type="entry name" value="Dehydroquinate synthase-like"/>
    <property type="match status" value="1"/>
</dbReference>
<dbReference type="Pfam" id="PF01761">
    <property type="entry name" value="DHQ_synthase"/>
    <property type="match status" value="1"/>
</dbReference>
<comment type="caution">
    <text evidence="8">The sequence shown here is derived from an EMBL/GenBank/DDBJ whole genome shotgun (WGS) entry which is preliminary data.</text>
</comment>
<gene>
    <name evidence="8" type="ORF">DCK97_11140</name>
</gene>
<keyword evidence="2" id="KW-0028">Amino-acid biosynthesis</keyword>
<dbReference type="CDD" id="cd08195">
    <property type="entry name" value="DHQS"/>
    <property type="match status" value="1"/>
</dbReference>
<dbReference type="PANTHER" id="PTHR43622">
    <property type="entry name" value="3-DEHYDROQUINATE SYNTHASE"/>
    <property type="match status" value="1"/>
</dbReference>
<keyword evidence="5" id="KW-0456">Lyase</keyword>
<dbReference type="GO" id="GO:0009073">
    <property type="term" value="P:aromatic amino acid family biosynthetic process"/>
    <property type="evidence" value="ECO:0007669"/>
    <property type="project" value="UniProtKB-KW"/>
</dbReference>
<dbReference type="Proteomes" id="UP000257706">
    <property type="component" value="Unassembled WGS sequence"/>
</dbReference>
<dbReference type="AlphaFoldDB" id="A0A3B9IJJ1"/>
<organism evidence="8 9">
    <name type="scientific">Tistrella mobilis</name>
    <dbReference type="NCBI Taxonomy" id="171437"/>
    <lineage>
        <taxon>Bacteria</taxon>
        <taxon>Pseudomonadati</taxon>
        <taxon>Pseudomonadota</taxon>
        <taxon>Alphaproteobacteria</taxon>
        <taxon>Geminicoccales</taxon>
        <taxon>Geminicoccaceae</taxon>
        <taxon>Tistrella</taxon>
    </lineage>
</organism>
<feature type="non-terminal residue" evidence="8">
    <location>
        <position position="1"/>
    </location>
</feature>
<dbReference type="Gene3D" id="3.40.50.1970">
    <property type="match status" value="1"/>
</dbReference>
<evidence type="ECO:0000256" key="2">
    <source>
        <dbReference type="ARBA" id="ARBA00022605"/>
    </source>
</evidence>
<reference evidence="8 9" key="1">
    <citation type="journal article" date="2018" name="Nat. Biotechnol.">
        <title>A standardized bacterial taxonomy based on genome phylogeny substantially revises the tree of life.</title>
        <authorList>
            <person name="Parks D.H."/>
            <person name="Chuvochina M."/>
            <person name="Waite D.W."/>
            <person name="Rinke C."/>
            <person name="Skarshewski A."/>
            <person name="Chaumeil P.A."/>
            <person name="Hugenholtz P."/>
        </authorList>
    </citation>
    <scope>NUCLEOTIDE SEQUENCE [LARGE SCALE GENOMIC DNA]</scope>
    <source>
        <strain evidence="8">UBA8739</strain>
    </source>
</reference>
<evidence type="ECO:0000256" key="1">
    <source>
        <dbReference type="ARBA" id="ARBA00001911"/>
    </source>
</evidence>
<evidence type="ECO:0000256" key="5">
    <source>
        <dbReference type="ARBA" id="ARBA00023239"/>
    </source>
</evidence>
<evidence type="ECO:0000259" key="7">
    <source>
        <dbReference type="Pfam" id="PF24621"/>
    </source>
</evidence>
<comment type="cofactor">
    <cofactor evidence="1">
        <name>NAD(+)</name>
        <dbReference type="ChEBI" id="CHEBI:57540"/>
    </cofactor>
</comment>
<evidence type="ECO:0000259" key="6">
    <source>
        <dbReference type="Pfam" id="PF01761"/>
    </source>
</evidence>
<evidence type="ECO:0000256" key="4">
    <source>
        <dbReference type="ARBA" id="ARBA00023141"/>
    </source>
</evidence>
<dbReference type="EMBL" id="DMAI01000169">
    <property type="protein sequence ID" value="HAE47965.1"/>
    <property type="molecule type" value="Genomic_DNA"/>
</dbReference>
<dbReference type="InterPro" id="IPR030960">
    <property type="entry name" value="DHQS/DOIS_N"/>
</dbReference>
<keyword evidence="4" id="KW-0057">Aromatic amino acid biosynthesis</keyword>
<dbReference type="InterPro" id="IPR050071">
    <property type="entry name" value="Dehydroquinate_synthase"/>
</dbReference>
<feature type="domain" description="3-dehydroquinate synthase C-terminal" evidence="7">
    <location>
        <begin position="45"/>
        <end position="194"/>
    </location>
</feature>
<evidence type="ECO:0000256" key="3">
    <source>
        <dbReference type="ARBA" id="ARBA00023027"/>
    </source>
</evidence>
<dbReference type="Pfam" id="PF24621">
    <property type="entry name" value="DHQS_C"/>
    <property type="match status" value="1"/>
</dbReference>
<name>A0A3B9IJJ1_9PROT</name>
<feature type="domain" description="3-dehydroquinate synthase N-terminal" evidence="6">
    <location>
        <begin position="1"/>
        <end position="42"/>
    </location>
</feature>
<keyword evidence="3" id="KW-0520">NAD</keyword>
<dbReference type="GO" id="GO:0003856">
    <property type="term" value="F:3-dehydroquinate synthase activity"/>
    <property type="evidence" value="ECO:0007669"/>
    <property type="project" value="TreeGrafter"/>
</dbReference>